<feature type="compositionally biased region" description="Low complexity" evidence="2">
    <location>
        <begin position="645"/>
        <end position="658"/>
    </location>
</feature>
<feature type="compositionally biased region" description="Polar residues" evidence="2">
    <location>
        <begin position="594"/>
        <end position="607"/>
    </location>
</feature>
<dbReference type="RefSeq" id="XP_024580498.1">
    <property type="nucleotide sequence ID" value="XM_024730197.1"/>
</dbReference>
<reference evidence="4" key="1">
    <citation type="submission" date="2014-09" db="EMBL/GenBank/DDBJ databases">
        <authorList>
            <person name="Sharma Rahul"/>
            <person name="Thines Marco"/>
        </authorList>
    </citation>
    <scope>NUCLEOTIDE SEQUENCE [LARGE SCALE GENOMIC DNA]</scope>
</reference>
<name>A0A0P1ARC6_PLAHL</name>
<dbReference type="OrthoDB" id="129401at2759"/>
<feature type="coiled-coil region" evidence="1">
    <location>
        <begin position="424"/>
        <end position="486"/>
    </location>
</feature>
<proteinExistence type="predicted"/>
<protein>
    <submittedName>
        <fullName evidence="3">Uncharacterized protein</fullName>
    </submittedName>
</protein>
<evidence type="ECO:0000313" key="4">
    <source>
        <dbReference type="Proteomes" id="UP000054928"/>
    </source>
</evidence>
<feature type="region of interest" description="Disordered" evidence="2">
    <location>
        <begin position="594"/>
        <end position="625"/>
    </location>
</feature>
<organism evidence="3 4">
    <name type="scientific">Plasmopara halstedii</name>
    <name type="common">Downy mildew of sunflower</name>
    <dbReference type="NCBI Taxonomy" id="4781"/>
    <lineage>
        <taxon>Eukaryota</taxon>
        <taxon>Sar</taxon>
        <taxon>Stramenopiles</taxon>
        <taxon>Oomycota</taxon>
        <taxon>Peronosporomycetes</taxon>
        <taxon>Peronosporales</taxon>
        <taxon>Peronosporaceae</taxon>
        <taxon>Plasmopara</taxon>
    </lineage>
</organism>
<dbReference type="Proteomes" id="UP000054928">
    <property type="component" value="Unassembled WGS sequence"/>
</dbReference>
<keyword evidence="1" id="KW-0175">Coiled coil</keyword>
<sequence>MLETPFVIKDAPTSQDTKKLVPMSLSLVVKKEKILQMKAAKLDKLLSQRKNILDDLQKCHENLLMKNGQLQERSHLRRDKLASLRAFLEEHCRDDRPALCDAIGANELTAIAEKCYLMKDVLFGLADKRAGLEQQCMEFEEHMTREKGYVEARAERLCEARSTLGLLLEDMKSTQWNIASDQVKLDNEEHYLNAIREKMRCQNVIVEEYDFTFKAKKAEFGDAWHNYECMVQEEYRHLMIANEDARSIQQEFQKLLEENGATCLVDKEEFQLANDLRIRQHELSEKLANVKMSKRELGLRQKQEKRMLAITQSSMKAKIDQLTWLNRQCVQFTLEKNEATRVYSAHEAAYSSFRENHNVAMTTLDLQIKDAEKHIKTTERAIVTRNKKVSALNKKVLQRTRILQEWQAKMNEKQDAVLKLAPIQELLNAENLSLQEALECAQRREEELQQLNTSQEVESLKLRESCAALEAEIQQMHTTMSMLNDRIHCIQTVVKNRIDDIREKFLHGFVADDAKNLRQLLDKEIISWVKKATDEVNAAVACEVPKLKEKYKILAAETRKKFGKMTKQKEKDYKAKIDKLKTLGERNTITSIGTQGKIANQAHQDNYTTDHDEKNETRKLFESDDKSNEAKMCRLVRNETGVCKQSSSAEQPSSQSHSTQRKAKEESEQAPKSARRQLALGLTLVDESHGKTKERKDVFSAETAAASLCQRDDPGVTTYEKQRSRCNVARHSRLKRRSQAQKTGKTAAMIIPPELPVVIEKSCDVTRLHQDVIEMEALYHRESPVGCDDNFAVSTPAKFTDTVKTTSTIASQGAAKKQPKQKVRKGTSKRRTSTKASHRSRQAKWGHCNLGHSQLGVRSVDWSAADTFSFD</sequence>
<dbReference type="OMA" id="STQWNFA"/>
<dbReference type="GeneID" id="36409446"/>
<evidence type="ECO:0000313" key="3">
    <source>
        <dbReference type="EMBL" id="CEG44129.1"/>
    </source>
</evidence>
<dbReference type="EMBL" id="CCYD01000810">
    <property type="protein sequence ID" value="CEG44129.1"/>
    <property type="molecule type" value="Genomic_DNA"/>
</dbReference>
<evidence type="ECO:0000256" key="1">
    <source>
        <dbReference type="SAM" id="Coils"/>
    </source>
</evidence>
<keyword evidence="4" id="KW-1185">Reference proteome</keyword>
<dbReference type="AlphaFoldDB" id="A0A0P1ARC6"/>
<feature type="region of interest" description="Disordered" evidence="2">
    <location>
        <begin position="810"/>
        <end position="847"/>
    </location>
</feature>
<feature type="compositionally biased region" description="Basic residues" evidence="2">
    <location>
        <begin position="817"/>
        <end position="844"/>
    </location>
</feature>
<feature type="region of interest" description="Disordered" evidence="2">
    <location>
        <begin position="642"/>
        <end position="675"/>
    </location>
</feature>
<dbReference type="STRING" id="4781.A0A0P1ARC6"/>
<feature type="compositionally biased region" description="Basic and acidic residues" evidence="2">
    <location>
        <begin position="608"/>
        <end position="625"/>
    </location>
</feature>
<accession>A0A0P1ARC6</accession>
<evidence type="ECO:0000256" key="2">
    <source>
        <dbReference type="SAM" id="MobiDB-lite"/>
    </source>
</evidence>